<reference evidence="1 2" key="1">
    <citation type="submission" date="2016-10" db="EMBL/GenBank/DDBJ databases">
        <authorList>
            <person name="de Groot N.N."/>
        </authorList>
    </citation>
    <scope>NUCLEOTIDE SEQUENCE [LARGE SCALE GENOMIC DNA]</scope>
    <source>
        <strain evidence="1 2">DSM 16195</strain>
    </source>
</reference>
<organism evidence="1 2">
    <name type="scientific">Ulvibacter litoralis</name>
    <dbReference type="NCBI Taxonomy" id="227084"/>
    <lineage>
        <taxon>Bacteria</taxon>
        <taxon>Pseudomonadati</taxon>
        <taxon>Bacteroidota</taxon>
        <taxon>Flavobacteriia</taxon>
        <taxon>Flavobacteriales</taxon>
        <taxon>Flavobacteriaceae</taxon>
        <taxon>Ulvibacter</taxon>
    </lineage>
</organism>
<protein>
    <recommendedName>
        <fullName evidence="3">HPt domain-containing protein</fullName>
    </recommendedName>
</protein>
<evidence type="ECO:0000313" key="1">
    <source>
        <dbReference type="EMBL" id="SDE39687.1"/>
    </source>
</evidence>
<dbReference type="Proteomes" id="UP000199321">
    <property type="component" value="Unassembled WGS sequence"/>
</dbReference>
<dbReference type="RefSeq" id="WP_093139866.1">
    <property type="nucleotide sequence ID" value="NZ_BMWO01000001.1"/>
</dbReference>
<evidence type="ECO:0000313" key="2">
    <source>
        <dbReference type="Proteomes" id="UP000199321"/>
    </source>
</evidence>
<dbReference type="Gene3D" id="1.20.120.160">
    <property type="entry name" value="HPT domain"/>
    <property type="match status" value="1"/>
</dbReference>
<dbReference type="InterPro" id="IPR036641">
    <property type="entry name" value="HPT_dom_sf"/>
</dbReference>
<dbReference type="STRING" id="227084.SAMN05421855_101426"/>
<name>A0A1G7CK24_9FLAO</name>
<dbReference type="EMBL" id="FNBA01000001">
    <property type="protein sequence ID" value="SDE39687.1"/>
    <property type="molecule type" value="Genomic_DNA"/>
</dbReference>
<keyword evidence="2" id="KW-1185">Reference proteome</keyword>
<dbReference type="SUPFAM" id="SSF47226">
    <property type="entry name" value="Histidine-containing phosphotransfer domain, HPT domain"/>
    <property type="match status" value="1"/>
</dbReference>
<dbReference type="AlphaFoldDB" id="A0A1G7CK24"/>
<sequence>MIKETPNLLLVKQLADGDVSFEKKLVGVIKKELPVEIETYTNYYNSKEFVESANIVHKIKHKISILGMAQSHQFVEDYENELREENNSKHQGFLSVLEVMINFLKQY</sequence>
<evidence type="ECO:0008006" key="3">
    <source>
        <dbReference type="Google" id="ProtNLM"/>
    </source>
</evidence>
<accession>A0A1G7CK24</accession>
<proteinExistence type="predicted"/>
<gene>
    <name evidence="1" type="ORF">SAMN05421855_101426</name>
</gene>
<dbReference type="GO" id="GO:0000160">
    <property type="term" value="P:phosphorelay signal transduction system"/>
    <property type="evidence" value="ECO:0007669"/>
    <property type="project" value="InterPro"/>
</dbReference>
<dbReference type="OrthoDB" id="1441381at2"/>